<feature type="region of interest" description="Disordered" evidence="5">
    <location>
        <begin position="307"/>
        <end position="342"/>
    </location>
</feature>
<feature type="transmembrane region" description="Helical" evidence="6">
    <location>
        <begin position="12"/>
        <end position="31"/>
    </location>
</feature>
<dbReference type="PANTHER" id="PTHR11040:SF140">
    <property type="entry name" value="ZRT (ZRT), IRT- (IRT-) LIKE PROTEIN TRANSPORTER"/>
    <property type="match status" value="1"/>
</dbReference>
<feature type="transmembrane region" description="Helical" evidence="6">
    <location>
        <begin position="535"/>
        <end position="554"/>
    </location>
</feature>
<evidence type="ECO:0000313" key="8">
    <source>
        <dbReference type="Proteomes" id="UP001497525"/>
    </source>
</evidence>
<dbReference type="GO" id="GO:0005385">
    <property type="term" value="F:zinc ion transmembrane transporter activity"/>
    <property type="evidence" value="ECO:0007669"/>
    <property type="project" value="TreeGrafter"/>
</dbReference>
<feature type="compositionally biased region" description="Polar residues" evidence="5">
    <location>
        <begin position="138"/>
        <end position="148"/>
    </location>
</feature>
<keyword evidence="2 6" id="KW-0812">Transmembrane</keyword>
<feature type="transmembrane region" description="Helical" evidence="6">
    <location>
        <begin position="447"/>
        <end position="467"/>
    </location>
</feature>
<organism evidence="7 8">
    <name type="scientific">Calicophoron daubneyi</name>
    <name type="common">Rumen fluke</name>
    <name type="synonym">Paramphistomum daubneyi</name>
    <dbReference type="NCBI Taxonomy" id="300641"/>
    <lineage>
        <taxon>Eukaryota</taxon>
        <taxon>Metazoa</taxon>
        <taxon>Spiralia</taxon>
        <taxon>Lophotrochozoa</taxon>
        <taxon>Platyhelminthes</taxon>
        <taxon>Trematoda</taxon>
        <taxon>Digenea</taxon>
        <taxon>Plagiorchiida</taxon>
        <taxon>Pronocephalata</taxon>
        <taxon>Paramphistomoidea</taxon>
        <taxon>Paramphistomidae</taxon>
        <taxon>Calicophoron</taxon>
    </lineage>
</organism>
<evidence type="ECO:0000256" key="2">
    <source>
        <dbReference type="ARBA" id="ARBA00022692"/>
    </source>
</evidence>
<evidence type="ECO:0000256" key="4">
    <source>
        <dbReference type="ARBA" id="ARBA00023136"/>
    </source>
</evidence>
<feature type="compositionally biased region" description="Basic and acidic residues" evidence="5">
    <location>
        <begin position="121"/>
        <end position="137"/>
    </location>
</feature>
<protein>
    <submittedName>
        <fullName evidence="7">Uncharacterized protein</fullName>
    </submittedName>
</protein>
<dbReference type="Proteomes" id="UP001497525">
    <property type="component" value="Unassembled WGS sequence"/>
</dbReference>
<accession>A0AAV2U0A9</accession>
<feature type="transmembrane region" description="Helical" evidence="6">
    <location>
        <begin position="496"/>
        <end position="523"/>
    </location>
</feature>
<keyword evidence="4 6" id="KW-0472">Membrane</keyword>
<comment type="subcellular location">
    <subcellularLocation>
        <location evidence="1">Membrane</location>
        <topology evidence="1">Multi-pass membrane protein</topology>
    </subcellularLocation>
</comment>
<feature type="compositionally biased region" description="Polar residues" evidence="5">
    <location>
        <begin position="165"/>
        <end position="187"/>
    </location>
</feature>
<evidence type="ECO:0000256" key="3">
    <source>
        <dbReference type="ARBA" id="ARBA00022989"/>
    </source>
</evidence>
<evidence type="ECO:0000256" key="5">
    <source>
        <dbReference type="SAM" id="MobiDB-lite"/>
    </source>
</evidence>
<feature type="transmembrane region" description="Helical" evidence="6">
    <location>
        <begin position="65"/>
        <end position="89"/>
    </location>
</feature>
<feature type="transmembrane region" description="Helical" evidence="6">
    <location>
        <begin position="281"/>
        <end position="302"/>
    </location>
</feature>
<evidence type="ECO:0000256" key="1">
    <source>
        <dbReference type="ARBA" id="ARBA00004141"/>
    </source>
</evidence>
<dbReference type="Pfam" id="PF02535">
    <property type="entry name" value="Zip"/>
    <property type="match status" value="2"/>
</dbReference>
<dbReference type="PANTHER" id="PTHR11040">
    <property type="entry name" value="ZINC/IRON TRANSPORTER"/>
    <property type="match status" value="1"/>
</dbReference>
<dbReference type="InterPro" id="IPR003689">
    <property type="entry name" value="ZIP"/>
</dbReference>
<feature type="transmembrane region" description="Helical" evidence="6">
    <location>
        <begin position="239"/>
        <end position="261"/>
    </location>
</feature>
<feature type="compositionally biased region" description="Basic and acidic residues" evidence="5">
    <location>
        <begin position="307"/>
        <end position="320"/>
    </location>
</feature>
<proteinExistence type="predicted"/>
<dbReference type="EMBL" id="CAXLJL010000945">
    <property type="protein sequence ID" value="CAL5142071.1"/>
    <property type="molecule type" value="Genomic_DNA"/>
</dbReference>
<keyword evidence="3 6" id="KW-1133">Transmembrane helix</keyword>
<feature type="transmembrane region" description="Helical" evidence="6">
    <location>
        <begin position="566"/>
        <end position="585"/>
    </location>
</feature>
<dbReference type="AlphaFoldDB" id="A0AAV2U0A9"/>
<feature type="region of interest" description="Disordered" evidence="5">
    <location>
        <begin position="121"/>
        <end position="189"/>
    </location>
</feature>
<feature type="transmembrane region" description="Helical" evidence="6">
    <location>
        <begin position="408"/>
        <end position="427"/>
    </location>
</feature>
<name>A0AAV2U0A9_CALDB</name>
<comment type="caution">
    <text evidence="7">The sequence shown here is derived from an EMBL/GenBank/DDBJ whole genome shotgun (WGS) entry which is preliminary data.</text>
</comment>
<feature type="compositionally biased region" description="Low complexity" evidence="5">
    <location>
        <begin position="322"/>
        <end position="336"/>
    </location>
</feature>
<reference evidence="7" key="1">
    <citation type="submission" date="2024-06" db="EMBL/GenBank/DDBJ databases">
        <authorList>
            <person name="Liu X."/>
            <person name="Lenzi L."/>
            <person name="Haldenby T S."/>
            <person name="Uol C."/>
        </authorList>
    </citation>
    <scope>NUCLEOTIDE SEQUENCE</scope>
</reference>
<sequence length="588" mass="64100">MVGSLVWPLRTWVYLSIFLTIHDGIFLRSVAGEDGKTGVLVNMTNISNSSSSDTIDNGHLNQIKIGLAAAFFFGVLLACGVPILIIDCLQKNDQIEARRSPPVLGTKELLHSCTDRYDGEKNLSYDSRKNGDLRQTNDRSSWSATEVNQPAPSLPESPLSPQSPGCFNTETTDLLTGKPVSTMNTWTHPRRVPDRLSLKDSSASTEIRRMKSSSDNRTWLKPVPKTRSTSRHKKMLQLWFSRCNCFAAGIFLSSGFMELYVDVEEVIEEAKMQLKITSDFPFAPFLTLIGLFLVLTIEQVVWTVKMSSDKRPTEDGREALISHSPSSSNSSPSRSASQDEAAAAPTTSNTQFSFCLESNSPQVISHCSQDRVNASRTKSAVTPVPLIEGHCNESPPHAHSHLPSADNLASFGSLIRVLLLVCAMSVHSLFEGLAVGLQPTTQRTLTLFSAILLHKLIIAAGIGLNLATSMSASKTSTDATVDADRSSTKIGVDKKILLYQSISTLIFASASPLGVVIGCALMRQQQSGVLQMTTAVLQGLACGTFFYVVFCELLPEEFRTGLGDRLGKLSFLILGFLLVSLYSFLMPH</sequence>
<dbReference type="GO" id="GO:0005886">
    <property type="term" value="C:plasma membrane"/>
    <property type="evidence" value="ECO:0007669"/>
    <property type="project" value="TreeGrafter"/>
</dbReference>
<evidence type="ECO:0000256" key="6">
    <source>
        <dbReference type="SAM" id="Phobius"/>
    </source>
</evidence>
<evidence type="ECO:0000313" key="7">
    <source>
        <dbReference type="EMBL" id="CAL5142071.1"/>
    </source>
</evidence>
<feature type="compositionally biased region" description="Low complexity" evidence="5">
    <location>
        <begin position="149"/>
        <end position="164"/>
    </location>
</feature>
<gene>
    <name evidence="7" type="ORF">CDAUBV1_LOCUS17352</name>
</gene>